<name>A0ABD1SCB8_9LAMI</name>
<evidence type="ECO:0000313" key="2">
    <source>
        <dbReference type="Proteomes" id="UP001604336"/>
    </source>
</evidence>
<organism evidence="1 2">
    <name type="scientific">Abeliophyllum distichum</name>
    <dbReference type="NCBI Taxonomy" id="126358"/>
    <lineage>
        <taxon>Eukaryota</taxon>
        <taxon>Viridiplantae</taxon>
        <taxon>Streptophyta</taxon>
        <taxon>Embryophyta</taxon>
        <taxon>Tracheophyta</taxon>
        <taxon>Spermatophyta</taxon>
        <taxon>Magnoliopsida</taxon>
        <taxon>eudicotyledons</taxon>
        <taxon>Gunneridae</taxon>
        <taxon>Pentapetalae</taxon>
        <taxon>asterids</taxon>
        <taxon>lamiids</taxon>
        <taxon>Lamiales</taxon>
        <taxon>Oleaceae</taxon>
        <taxon>Forsythieae</taxon>
        <taxon>Abeliophyllum</taxon>
    </lineage>
</organism>
<evidence type="ECO:0000313" key="1">
    <source>
        <dbReference type="EMBL" id="KAL2498408.1"/>
    </source>
</evidence>
<protein>
    <submittedName>
        <fullName evidence="1">S-acyltransferase</fullName>
    </submittedName>
</protein>
<sequence>MKIYDWIMLNWKRDSNCRIMDMTEPQVLISSSPEISLIFTLSKFPRLEPTRQVDLLGYRQLKRKSHRHDQLVVDMNYDASGGKDSDQVPTRIVGWSTNWSSLLFGSAYDRRATNMMASSSSSLTNPMKLDGLA</sequence>
<comment type="caution">
    <text evidence="1">The sequence shown here is derived from an EMBL/GenBank/DDBJ whole genome shotgun (WGS) entry which is preliminary data.</text>
</comment>
<accession>A0ABD1SCB8</accession>
<dbReference type="AlphaFoldDB" id="A0ABD1SCB8"/>
<dbReference type="EMBL" id="JBFOLK010000007">
    <property type="protein sequence ID" value="KAL2498408.1"/>
    <property type="molecule type" value="Genomic_DNA"/>
</dbReference>
<keyword evidence="2" id="KW-1185">Reference proteome</keyword>
<proteinExistence type="predicted"/>
<gene>
    <name evidence="1" type="ORF">Adt_23958</name>
</gene>
<dbReference type="Proteomes" id="UP001604336">
    <property type="component" value="Unassembled WGS sequence"/>
</dbReference>
<reference evidence="2" key="1">
    <citation type="submission" date="2024-07" db="EMBL/GenBank/DDBJ databases">
        <title>Two chromosome-level genome assemblies of Korean endemic species Abeliophyllum distichum and Forsythia ovata (Oleaceae).</title>
        <authorList>
            <person name="Jang H."/>
        </authorList>
    </citation>
    <scope>NUCLEOTIDE SEQUENCE [LARGE SCALE GENOMIC DNA]</scope>
</reference>